<dbReference type="Gene3D" id="3.10.20.30">
    <property type="match status" value="1"/>
</dbReference>
<gene>
    <name evidence="1" type="ordered locus">BMS_1875</name>
</gene>
<name>E1X235_HALMS</name>
<dbReference type="HOGENOM" id="CLU_2553551_0_0_7"/>
<dbReference type="PATRIC" id="fig|862908.3.peg.1780"/>
<dbReference type="Proteomes" id="UP000008963">
    <property type="component" value="Chromosome"/>
</dbReference>
<accession>E1X235</accession>
<dbReference type="EMBL" id="FQ312005">
    <property type="protein sequence ID" value="CBW26695.1"/>
    <property type="molecule type" value="Genomic_DNA"/>
</dbReference>
<dbReference type="AlphaFoldDB" id="E1X235"/>
<evidence type="ECO:0000313" key="2">
    <source>
        <dbReference type="Proteomes" id="UP000008963"/>
    </source>
</evidence>
<sequence length="82" mass="9250">MLTVVIYGEASKKVIKEISLHEDDLSKTILELLQDHKIPIASSCMGEGVCKKCVINDNILSCFKLVKDITKWESPIIRISYL</sequence>
<reference evidence="2" key="1">
    <citation type="journal article" date="2013" name="ISME J.">
        <title>A small predatory core genome in the divergent marine Bacteriovorax marinus SJ and the terrestrial Bdellovibrio bacteriovorus.</title>
        <authorList>
            <person name="Crossman L.C."/>
            <person name="Chen H."/>
            <person name="Cerdeno-Tarraga A.M."/>
            <person name="Brooks K."/>
            <person name="Quail M.A."/>
            <person name="Pineiro S.A."/>
            <person name="Hobley L."/>
            <person name="Sockett R.E."/>
            <person name="Bentley S.D."/>
            <person name="Parkhill J."/>
            <person name="Williams H.N."/>
            <person name="Stine O.C."/>
        </authorList>
    </citation>
    <scope>NUCLEOTIDE SEQUENCE [LARGE SCALE GENOMIC DNA]</scope>
    <source>
        <strain evidence="2">ATCC BAA-682 / DSM 15412 / SJ</strain>
    </source>
</reference>
<keyword evidence="2" id="KW-1185">Reference proteome</keyword>
<dbReference type="STRING" id="862908.BMS_1875"/>
<dbReference type="InterPro" id="IPR012675">
    <property type="entry name" value="Beta-grasp_dom_sf"/>
</dbReference>
<evidence type="ECO:0000313" key="1">
    <source>
        <dbReference type="EMBL" id="CBW26695.1"/>
    </source>
</evidence>
<dbReference type="KEGG" id="bmx:BMS_1875"/>
<dbReference type="SUPFAM" id="SSF54292">
    <property type="entry name" value="2Fe-2S ferredoxin-like"/>
    <property type="match status" value="1"/>
</dbReference>
<organism evidence="1 2">
    <name type="scientific">Halobacteriovorax marinus (strain ATCC BAA-682 / DSM 15412 / SJ)</name>
    <name type="common">Bacteriovorax marinus</name>
    <dbReference type="NCBI Taxonomy" id="862908"/>
    <lineage>
        <taxon>Bacteria</taxon>
        <taxon>Pseudomonadati</taxon>
        <taxon>Bdellovibrionota</taxon>
        <taxon>Bacteriovoracia</taxon>
        <taxon>Bacteriovoracales</taxon>
        <taxon>Halobacteriovoraceae</taxon>
        <taxon>Halobacteriovorax</taxon>
    </lineage>
</organism>
<proteinExistence type="predicted"/>
<dbReference type="InterPro" id="IPR036010">
    <property type="entry name" value="2Fe-2S_ferredoxin-like_sf"/>
</dbReference>
<dbReference type="RefSeq" id="WP_014244476.1">
    <property type="nucleotide sequence ID" value="NC_016620.1"/>
</dbReference>
<protein>
    <submittedName>
        <fullName evidence="1">Uncharacterized protein</fullName>
    </submittedName>
</protein>
<dbReference type="OrthoDB" id="5298202at2"/>
<dbReference type="GO" id="GO:0051536">
    <property type="term" value="F:iron-sulfur cluster binding"/>
    <property type="evidence" value="ECO:0007669"/>
    <property type="project" value="InterPro"/>
</dbReference>